<dbReference type="Gene3D" id="1.20.1250.20">
    <property type="entry name" value="MFS general substrate transporter like domains"/>
    <property type="match status" value="2"/>
</dbReference>
<keyword evidence="2 5" id="KW-0812">Transmembrane</keyword>
<comment type="caution">
    <text evidence="7">The sequence shown here is derived from an EMBL/GenBank/DDBJ whole genome shotgun (WGS) entry which is preliminary data.</text>
</comment>
<dbReference type="CDD" id="cd17393">
    <property type="entry name" value="MFS_MosC_like"/>
    <property type="match status" value="1"/>
</dbReference>
<dbReference type="InterPro" id="IPR020846">
    <property type="entry name" value="MFS_dom"/>
</dbReference>
<dbReference type="SUPFAM" id="SSF103473">
    <property type="entry name" value="MFS general substrate transporter"/>
    <property type="match status" value="1"/>
</dbReference>
<dbReference type="Proteomes" id="UP001501725">
    <property type="component" value="Unassembled WGS sequence"/>
</dbReference>
<feature type="transmembrane region" description="Helical" evidence="5">
    <location>
        <begin position="144"/>
        <end position="162"/>
    </location>
</feature>
<evidence type="ECO:0000313" key="7">
    <source>
        <dbReference type="EMBL" id="GAA4335687.1"/>
    </source>
</evidence>
<feature type="transmembrane region" description="Helical" evidence="5">
    <location>
        <begin position="352"/>
        <end position="379"/>
    </location>
</feature>
<feature type="transmembrane region" description="Helical" evidence="5">
    <location>
        <begin position="168"/>
        <end position="190"/>
    </location>
</feature>
<sequence>MRERTSNIARTNPTYRVAVSGLFFLQGLCFASWASRIPTIQASLHLSHTALGALLLALPVGSLLGLPLAGALVTRFGSRRVVSWALVLYAALLLCIGAATTVPALLAVLVGFGLVGNTANIAMNTQAVGVEARYRRPIMASFHGLWSLAGFTAAGIGTYMIGNDIRPLAHFAGVAAFILVGLAACLARLLPNEERPSGPQKLFTWPGKPLLRLGLLAFCCMLAEGCMFDWSGIYFERVVQAPAAWVGAGYTAFMATMATGRFLADGVAQRLGFSRTVQLSGALITAGLLLSVTVPDLPYAIAGFLLVGFGVSSVVPLVFSEAGRTATGAPGIALAAVSSIAFFGFLSGPPLIGFIGGLFGLRVSFAGIAAVGLLVLLLARTYRPAEKQRAQPKTVTHEPEATLS</sequence>
<dbReference type="Pfam" id="PF07690">
    <property type="entry name" value="MFS_1"/>
    <property type="match status" value="1"/>
</dbReference>
<keyword evidence="8" id="KW-1185">Reference proteome</keyword>
<proteinExistence type="predicted"/>
<reference evidence="8" key="1">
    <citation type="journal article" date="2019" name="Int. J. Syst. Evol. Microbiol.">
        <title>The Global Catalogue of Microorganisms (GCM) 10K type strain sequencing project: providing services to taxonomists for standard genome sequencing and annotation.</title>
        <authorList>
            <consortium name="The Broad Institute Genomics Platform"/>
            <consortium name="The Broad Institute Genome Sequencing Center for Infectious Disease"/>
            <person name="Wu L."/>
            <person name="Ma J."/>
        </authorList>
    </citation>
    <scope>NUCLEOTIDE SEQUENCE [LARGE SCALE GENOMIC DNA]</scope>
    <source>
        <strain evidence="8">JCM 17919</strain>
    </source>
</reference>
<comment type="subcellular location">
    <subcellularLocation>
        <location evidence="1">Membrane</location>
        <topology evidence="1">Multi-pass membrane protein</topology>
    </subcellularLocation>
</comment>
<name>A0ABP8H8J8_9BACT</name>
<keyword evidence="3 5" id="KW-1133">Transmembrane helix</keyword>
<dbReference type="RefSeq" id="WP_345256631.1">
    <property type="nucleotide sequence ID" value="NZ_BAABGY010000008.1"/>
</dbReference>
<feature type="transmembrane region" description="Helical" evidence="5">
    <location>
        <begin position="326"/>
        <end position="346"/>
    </location>
</feature>
<accession>A0ABP8H8J8</accession>
<feature type="transmembrane region" description="Helical" evidence="5">
    <location>
        <begin position="210"/>
        <end position="231"/>
    </location>
</feature>
<dbReference type="EMBL" id="BAABGY010000008">
    <property type="protein sequence ID" value="GAA4335687.1"/>
    <property type="molecule type" value="Genomic_DNA"/>
</dbReference>
<evidence type="ECO:0000256" key="4">
    <source>
        <dbReference type="ARBA" id="ARBA00023136"/>
    </source>
</evidence>
<dbReference type="PANTHER" id="PTHR23514">
    <property type="entry name" value="BYPASS OF STOP CODON PROTEIN 6"/>
    <property type="match status" value="1"/>
</dbReference>
<evidence type="ECO:0000256" key="3">
    <source>
        <dbReference type="ARBA" id="ARBA00022989"/>
    </source>
</evidence>
<evidence type="ECO:0000256" key="1">
    <source>
        <dbReference type="ARBA" id="ARBA00004141"/>
    </source>
</evidence>
<evidence type="ECO:0000256" key="5">
    <source>
        <dbReference type="SAM" id="Phobius"/>
    </source>
</evidence>
<dbReference type="InterPro" id="IPR011701">
    <property type="entry name" value="MFS"/>
</dbReference>
<protein>
    <submittedName>
        <fullName evidence="7">MFS transporter</fullName>
    </submittedName>
</protein>
<feature type="transmembrane region" description="Helical" evidence="5">
    <location>
        <begin position="243"/>
        <end position="264"/>
    </location>
</feature>
<dbReference type="PANTHER" id="PTHR23514:SF13">
    <property type="entry name" value="INNER MEMBRANE PROTEIN YBJJ"/>
    <property type="match status" value="1"/>
</dbReference>
<feature type="transmembrane region" description="Helical" evidence="5">
    <location>
        <begin position="81"/>
        <end position="99"/>
    </location>
</feature>
<evidence type="ECO:0000259" key="6">
    <source>
        <dbReference type="PROSITE" id="PS50850"/>
    </source>
</evidence>
<keyword evidence="4 5" id="KW-0472">Membrane</keyword>
<feature type="transmembrane region" description="Helical" evidence="5">
    <location>
        <begin position="300"/>
        <end position="319"/>
    </location>
</feature>
<feature type="transmembrane region" description="Helical" evidence="5">
    <location>
        <begin position="50"/>
        <end position="74"/>
    </location>
</feature>
<feature type="transmembrane region" description="Helical" evidence="5">
    <location>
        <begin position="276"/>
        <end position="294"/>
    </location>
</feature>
<organism evidence="7 8">
    <name type="scientific">Flaviaesturariibacter amylovorans</name>
    <dbReference type="NCBI Taxonomy" id="1084520"/>
    <lineage>
        <taxon>Bacteria</taxon>
        <taxon>Pseudomonadati</taxon>
        <taxon>Bacteroidota</taxon>
        <taxon>Chitinophagia</taxon>
        <taxon>Chitinophagales</taxon>
        <taxon>Chitinophagaceae</taxon>
        <taxon>Flaviaestuariibacter</taxon>
    </lineage>
</organism>
<gene>
    <name evidence="7" type="ORF">GCM10023184_30670</name>
</gene>
<feature type="domain" description="Major facilitator superfamily (MFS) profile" evidence="6">
    <location>
        <begin position="209"/>
        <end position="404"/>
    </location>
</feature>
<dbReference type="InterPro" id="IPR036259">
    <property type="entry name" value="MFS_trans_sf"/>
</dbReference>
<dbReference type="PROSITE" id="PS50850">
    <property type="entry name" value="MFS"/>
    <property type="match status" value="1"/>
</dbReference>
<feature type="transmembrane region" description="Helical" evidence="5">
    <location>
        <begin position="105"/>
        <end position="123"/>
    </location>
</feature>
<evidence type="ECO:0000313" key="8">
    <source>
        <dbReference type="Proteomes" id="UP001501725"/>
    </source>
</evidence>
<evidence type="ECO:0000256" key="2">
    <source>
        <dbReference type="ARBA" id="ARBA00022692"/>
    </source>
</evidence>
<dbReference type="InterPro" id="IPR051788">
    <property type="entry name" value="MFS_Transporter"/>
</dbReference>